<reference evidence="14" key="2">
    <citation type="submission" date="2025-08" db="UniProtKB">
        <authorList>
            <consortium name="RefSeq"/>
        </authorList>
    </citation>
    <scope>IDENTIFICATION</scope>
</reference>
<protein>
    <submittedName>
        <fullName evidence="14">Receptor-like protein EIX2</fullName>
    </submittedName>
</protein>
<dbReference type="PRINTS" id="PR00019">
    <property type="entry name" value="LEURICHRPT"/>
</dbReference>
<gene>
    <name evidence="14" type="primary">LOC107952337</name>
</gene>
<evidence type="ECO:0000256" key="4">
    <source>
        <dbReference type="ARBA" id="ARBA00022614"/>
    </source>
</evidence>
<name>A0ABM2ZC05_GOSHI</name>
<dbReference type="Pfam" id="PF00560">
    <property type="entry name" value="LRR_1"/>
    <property type="match status" value="11"/>
</dbReference>
<keyword evidence="10" id="KW-0675">Receptor</keyword>
<evidence type="ECO:0000256" key="2">
    <source>
        <dbReference type="ARBA" id="ARBA00009592"/>
    </source>
</evidence>
<proteinExistence type="inferred from homology"/>
<feature type="transmembrane region" description="Helical" evidence="12">
    <location>
        <begin position="650"/>
        <end position="670"/>
    </location>
</feature>
<keyword evidence="8 12" id="KW-1133">Transmembrane helix</keyword>
<keyword evidence="6" id="KW-0732">Signal</keyword>
<evidence type="ECO:0000313" key="14">
    <source>
        <dbReference type="RefSeq" id="XP_040940222.1"/>
    </source>
</evidence>
<reference evidence="13" key="1">
    <citation type="journal article" date="2020" name="Nat. Genet.">
        <title>Genomic diversifications of five Gossypium allopolyploid species and their impact on cotton improvement.</title>
        <authorList>
            <person name="Chen Z.J."/>
            <person name="Sreedasyam A."/>
            <person name="Ando A."/>
            <person name="Song Q."/>
            <person name="De Santiago L.M."/>
            <person name="Hulse-Kemp A.M."/>
            <person name="Ding M."/>
            <person name="Ye W."/>
            <person name="Kirkbride R.C."/>
            <person name="Jenkins J."/>
            <person name="Plott C."/>
            <person name="Lovell J."/>
            <person name="Lin Y.M."/>
            <person name="Vaughn R."/>
            <person name="Liu B."/>
            <person name="Simpson S."/>
            <person name="Scheffler B.E."/>
            <person name="Wen L."/>
            <person name="Saski C.A."/>
            <person name="Grover C.E."/>
            <person name="Hu G."/>
            <person name="Conover J.L."/>
            <person name="Carlson J.W."/>
            <person name="Shu S."/>
            <person name="Boston L.B."/>
            <person name="Williams M."/>
            <person name="Peterson D.G."/>
            <person name="McGee K."/>
            <person name="Jones D.C."/>
            <person name="Wendel J.F."/>
            <person name="Stelly D.M."/>
            <person name="Grimwood J."/>
            <person name="Schmutz J."/>
        </authorList>
    </citation>
    <scope>NUCLEOTIDE SEQUENCE [LARGE SCALE GENOMIC DNA]</scope>
    <source>
        <strain evidence="13">cv. TM-1</strain>
    </source>
</reference>
<evidence type="ECO:0000256" key="8">
    <source>
        <dbReference type="ARBA" id="ARBA00022989"/>
    </source>
</evidence>
<comment type="similarity">
    <text evidence="2">Belongs to the RLP family.</text>
</comment>
<evidence type="ECO:0000256" key="1">
    <source>
        <dbReference type="ARBA" id="ARBA00004251"/>
    </source>
</evidence>
<accession>A0ABM2ZC05</accession>
<evidence type="ECO:0000256" key="11">
    <source>
        <dbReference type="ARBA" id="ARBA00023180"/>
    </source>
</evidence>
<evidence type="ECO:0000256" key="3">
    <source>
        <dbReference type="ARBA" id="ARBA00022475"/>
    </source>
</evidence>
<dbReference type="Proteomes" id="UP000818029">
    <property type="component" value="Chromosome A02"/>
</dbReference>
<evidence type="ECO:0000256" key="5">
    <source>
        <dbReference type="ARBA" id="ARBA00022692"/>
    </source>
</evidence>
<keyword evidence="3" id="KW-1003">Cell membrane</keyword>
<dbReference type="InterPro" id="IPR001611">
    <property type="entry name" value="Leu-rich_rpt"/>
</dbReference>
<evidence type="ECO:0000256" key="7">
    <source>
        <dbReference type="ARBA" id="ARBA00022737"/>
    </source>
</evidence>
<dbReference type="SUPFAM" id="SSF52058">
    <property type="entry name" value="L domain-like"/>
    <property type="match status" value="2"/>
</dbReference>
<dbReference type="PANTHER" id="PTHR48063:SF16">
    <property type="entry name" value="LRR RECEPTOR-LIKE SERINE_THREONINE-PROTEIN KINASE GSO1"/>
    <property type="match status" value="1"/>
</dbReference>
<sequence>MTSLTTFDLSKNEVKGGIPSSIDKLCSLKSFDLSSNNLTGSLPQFLEGTQDCVPNRPFPSLMYLRLSNNRLVGTLPEWMGLLRNLLELNLNYNLIEGPIPASLGQLSNLTNVGLGSNELNGTLPDSFGQLSGLSTLDVSSNHLTGFISEAHFAKLSKLKILHLSANSFIVNLSSNWIPPFQVRNLDMGSCYLGLSFPKWLRYQKEVRYLDFSNASISGSIPDWFWDISGNLSLLNVSFNELEDQLPNLLNVAPFADVDFSSNLLEGLIPLPVVEIELLDLSNNQISGSILENMSQSMPNLIFLSLSNNQLTGGIPNSIGDMLSLQAIDLSRNKLTGSIPSSIENCSYLKVLDLGNNNLSGVIPDALGQLLQLQSLHLNNNNLKGIIPPSFKNLSSLETLDLGNNSLSGNIPLWIGDGFPALRIISLRSNAFSGEIPSKLSNLSSLQILDLAENNFTGTIPASLGDLKAMANEQKIIQYLLYGKYRGLHYEESLIITLKDQSLKFNKILSLVTSIDLSGNNLNGDIPESITKLSGLVVLNLSRNHITGGIPGNISNLHQLSSLDLSRNNFTGEIPSGFSSLSFLSYLNLSNNNFSGAIPYSGQLTTFDASSFDGNPGLCGGSLNIKCENDGVDSEGRVEGGKSNEGIIDKWFYLSVGVGFAAGILVPVLVISARSSWVDSYFGMVEKFIDKSGLRNLADRHGRNKG</sequence>
<evidence type="ECO:0000256" key="10">
    <source>
        <dbReference type="ARBA" id="ARBA00023170"/>
    </source>
</evidence>
<evidence type="ECO:0000256" key="9">
    <source>
        <dbReference type="ARBA" id="ARBA00023136"/>
    </source>
</evidence>
<keyword evidence="13" id="KW-1185">Reference proteome</keyword>
<keyword evidence="9 12" id="KW-0472">Membrane</keyword>
<evidence type="ECO:0000256" key="12">
    <source>
        <dbReference type="SAM" id="Phobius"/>
    </source>
</evidence>
<dbReference type="GeneID" id="107952337"/>
<dbReference type="InterPro" id="IPR032675">
    <property type="entry name" value="LRR_dom_sf"/>
</dbReference>
<keyword evidence="4" id="KW-0433">Leucine-rich repeat</keyword>
<comment type="subcellular location">
    <subcellularLocation>
        <location evidence="1">Cell membrane</location>
        <topology evidence="1">Single-pass type I membrane protein</topology>
    </subcellularLocation>
</comment>
<dbReference type="Pfam" id="PF13855">
    <property type="entry name" value="LRR_8"/>
    <property type="match status" value="3"/>
</dbReference>
<dbReference type="PANTHER" id="PTHR48063">
    <property type="entry name" value="LRR RECEPTOR-LIKE KINASE"/>
    <property type="match status" value="1"/>
</dbReference>
<keyword evidence="5 12" id="KW-0812">Transmembrane</keyword>
<evidence type="ECO:0000256" key="6">
    <source>
        <dbReference type="ARBA" id="ARBA00022729"/>
    </source>
</evidence>
<dbReference type="InterPro" id="IPR003591">
    <property type="entry name" value="Leu-rich_rpt_typical-subtyp"/>
</dbReference>
<dbReference type="RefSeq" id="XP_040940222.1">
    <property type="nucleotide sequence ID" value="XM_041084288.1"/>
</dbReference>
<dbReference type="Gene3D" id="3.80.10.10">
    <property type="entry name" value="Ribonuclease Inhibitor"/>
    <property type="match status" value="3"/>
</dbReference>
<organism evidence="13 14">
    <name type="scientific">Gossypium hirsutum</name>
    <name type="common">Upland cotton</name>
    <name type="synonym">Gossypium mexicanum</name>
    <dbReference type="NCBI Taxonomy" id="3635"/>
    <lineage>
        <taxon>Eukaryota</taxon>
        <taxon>Viridiplantae</taxon>
        <taxon>Streptophyta</taxon>
        <taxon>Embryophyta</taxon>
        <taxon>Tracheophyta</taxon>
        <taxon>Spermatophyta</taxon>
        <taxon>Magnoliopsida</taxon>
        <taxon>eudicotyledons</taxon>
        <taxon>Gunneridae</taxon>
        <taxon>Pentapetalae</taxon>
        <taxon>rosids</taxon>
        <taxon>malvids</taxon>
        <taxon>Malvales</taxon>
        <taxon>Malvaceae</taxon>
        <taxon>Malvoideae</taxon>
        <taxon>Gossypium</taxon>
    </lineage>
</organism>
<evidence type="ECO:0000313" key="13">
    <source>
        <dbReference type="Proteomes" id="UP000818029"/>
    </source>
</evidence>
<dbReference type="InterPro" id="IPR046956">
    <property type="entry name" value="RLP23-like"/>
</dbReference>
<keyword evidence="7" id="KW-0677">Repeat</keyword>
<dbReference type="SMART" id="SM00369">
    <property type="entry name" value="LRR_TYP"/>
    <property type="match status" value="13"/>
</dbReference>
<keyword evidence="11" id="KW-0325">Glycoprotein</keyword>